<dbReference type="OrthoDB" id="9810131at2"/>
<dbReference type="STRING" id="1202724.AM493_03610"/>
<proteinExistence type="predicted"/>
<dbReference type="InterPro" id="IPR013988">
    <property type="entry name" value="YjdM_C"/>
</dbReference>
<dbReference type="AlphaFoldDB" id="A0A0M8MBH6"/>
<feature type="domain" description="PhnA protein N-terminal proteobacterial" evidence="1">
    <location>
        <begin position="6"/>
        <end position="52"/>
    </location>
</feature>
<dbReference type="SUPFAM" id="SSF82057">
    <property type="entry name" value="Prokaryotic SH3-related domain"/>
    <property type="match status" value="1"/>
</dbReference>
<evidence type="ECO:0000313" key="2">
    <source>
        <dbReference type="EMBL" id="KOS05224.1"/>
    </source>
</evidence>
<dbReference type="Gene3D" id="2.30.30.40">
    <property type="entry name" value="SH3 Domains"/>
    <property type="match status" value="1"/>
</dbReference>
<dbReference type="PATRIC" id="fig|1202724.3.peg.743"/>
<organism evidence="2 3">
    <name type="scientific">Flavobacterium akiainvivens</name>
    <dbReference type="NCBI Taxonomy" id="1202724"/>
    <lineage>
        <taxon>Bacteria</taxon>
        <taxon>Pseudomonadati</taxon>
        <taxon>Bacteroidota</taxon>
        <taxon>Flavobacteriia</taxon>
        <taxon>Flavobacteriales</taxon>
        <taxon>Flavobacteriaceae</taxon>
        <taxon>Flavobacterium</taxon>
    </lineage>
</organism>
<evidence type="ECO:0000259" key="1">
    <source>
        <dbReference type="SMART" id="SM00782"/>
    </source>
</evidence>
<gene>
    <name evidence="2" type="ORF">AM493_03610</name>
</gene>
<sequence>MTIEQQLQERSNNQCELSGATGNLTVYEVPPARNLGADGFIYIDAKCLAQIEKKEEPDSAFWQNILPTSMWSEVPAVQVVSWRMLNRFRDEGWAADNLDMMYLDDELLEYAKATGDHTADAGVNFHKDSNGNILQQGDTVTLIKDLDVKGSSLNAKVGTAVRNIRLVHDNHEQIEGKIDGQLIVILTKYVKKQA</sequence>
<name>A0A0M8MBH6_9FLAO</name>
<dbReference type="SMART" id="SM00782">
    <property type="entry name" value="PhnA_Zn_Ribbon"/>
    <property type="match status" value="1"/>
</dbReference>
<dbReference type="InterPro" id="IPR013991">
    <property type="entry name" value="PhnaA_N_proteobac"/>
</dbReference>
<dbReference type="Pfam" id="PF03831">
    <property type="entry name" value="YjdM"/>
    <property type="match status" value="1"/>
</dbReference>
<evidence type="ECO:0000313" key="3">
    <source>
        <dbReference type="Proteomes" id="UP000037755"/>
    </source>
</evidence>
<keyword evidence="3" id="KW-1185">Reference proteome</keyword>
<accession>A0A0M8MBH6</accession>
<protein>
    <submittedName>
        <fullName evidence="2">PhnA protein</fullName>
    </submittedName>
</protein>
<dbReference type="Proteomes" id="UP000037755">
    <property type="component" value="Unassembled WGS sequence"/>
</dbReference>
<reference evidence="2 3" key="1">
    <citation type="submission" date="2015-08" db="EMBL/GenBank/DDBJ databases">
        <title>Whole genome sequence of Flavobacterium akiainvivens IK-1T, from decaying Wikstroemia oahuensis, an endemic Hawaiian shrub.</title>
        <authorList>
            <person name="Wan X."/>
            <person name="Hou S."/>
            <person name="Saito J."/>
            <person name="Donachie S."/>
        </authorList>
    </citation>
    <scope>NUCLEOTIDE SEQUENCE [LARGE SCALE GENOMIC DNA]</scope>
    <source>
        <strain evidence="2 3">IK-1</strain>
    </source>
</reference>
<dbReference type="EMBL" id="LIYD01000005">
    <property type="protein sequence ID" value="KOS05224.1"/>
    <property type="molecule type" value="Genomic_DNA"/>
</dbReference>
<dbReference type="PANTHER" id="PTHR30305">
    <property type="entry name" value="PROTEIN YJDM-RELATED"/>
    <property type="match status" value="1"/>
</dbReference>
<comment type="caution">
    <text evidence="2">The sequence shown here is derived from an EMBL/GenBank/DDBJ whole genome shotgun (WGS) entry which is preliminary data.</text>
</comment>
<dbReference type="PANTHER" id="PTHR30305:SF3">
    <property type="entry name" value="PROTEIN YJDM"/>
    <property type="match status" value="1"/>
</dbReference>
<dbReference type="RefSeq" id="WP_054406292.1">
    <property type="nucleotide sequence ID" value="NZ_FOYA01000006.1"/>
</dbReference>